<accession>A0A9N8NJ49</accession>
<gene>
    <name evidence="1" type="ORF">MDCFG202_LOCUS180741</name>
</gene>
<reference evidence="1" key="1">
    <citation type="submission" date="2021-03" db="EMBL/GenBank/DDBJ databases">
        <authorList>
            <person name="Alouane T."/>
            <person name="Langin T."/>
            <person name="Bonhomme L."/>
        </authorList>
    </citation>
    <scope>NUCLEOTIDE SEQUENCE</scope>
    <source>
        <strain evidence="1">MDC_Fg202</strain>
    </source>
</reference>
<dbReference type="AlphaFoldDB" id="A0A9N8NJ49"/>
<protein>
    <submittedName>
        <fullName evidence="1">Uncharacterized protein</fullName>
    </submittedName>
</protein>
<evidence type="ECO:0000313" key="1">
    <source>
        <dbReference type="EMBL" id="CAG1978740.1"/>
    </source>
</evidence>
<sequence>MSQFPSHHVYAVNLDQKTMRVGESGKEAHVIAPVTARGCDNQVAGQTQTQTQTYACTESANATGYIQARPRATAQVEASDKTPSISTSTCHSYKLQVTIQLRACQTFLLICFQKPRDNCPSLMIRFSLHSSFYS</sequence>
<dbReference type="EMBL" id="CAJPIJ010000109">
    <property type="protein sequence ID" value="CAG1978740.1"/>
    <property type="molecule type" value="Genomic_DNA"/>
</dbReference>
<comment type="caution">
    <text evidence="1">The sequence shown here is derived from an EMBL/GenBank/DDBJ whole genome shotgun (WGS) entry which is preliminary data.</text>
</comment>
<name>A0A9N8NJ49_GIBZA</name>
<dbReference type="Proteomes" id="UP000746612">
    <property type="component" value="Unassembled WGS sequence"/>
</dbReference>
<evidence type="ECO:0000313" key="2">
    <source>
        <dbReference type="Proteomes" id="UP000746612"/>
    </source>
</evidence>
<proteinExistence type="predicted"/>
<organism evidence="1 2">
    <name type="scientific">Gibberella zeae</name>
    <name type="common">Wheat head blight fungus</name>
    <name type="synonym">Fusarium graminearum</name>
    <dbReference type="NCBI Taxonomy" id="5518"/>
    <lineage>
        <taxon>Eukaryota</taxon>
        <taxon>Fungi</taxon>
        <taxon>Dikarya</taxon>
        <taxon>Ascomycota</taxon>
        <taxon>Pezizomycotina</taxon>
        <taxon>Sordariomycetes</taxon>
        <taxon>Hypocreomycetidae</taxon>
        <taxon>Hypocreales</taxon>
        <taxon>Nectriaceae</taxon>
        <taxon>Fusarium</taxon>
    </lineage>
</organism>